<sequence length="468" mass="52600">MTPRGRNLEAMMQQFMENQEQFIEGMKQCAKDNKNLGFKMDSMHDHLQRSNQELYERFINLSNHVKMLEVQVSQITEGSKRQANVLPGKVEENPKFCKVITTKKKDAVSQAPRVQSTSKHQVTRREDDEPISKAPHQRRLKKREDPVKFIFPCTINGIDFIESLCDTGSTVNLMSKIIARKLGIVEMEPPGKMLKFADASSTTPCGFVRDLEMQIGGCLVPTDFHIIEMQDEASMSLILGTSFLTTVGEMFDFRKGQVSFSEIKKKVFYPAVPAETSCCTTIYSEERASLDPGDDIKRSQDVPQEALYIGSYDIFKSAPSAAKLPPEEATLTAKEGALPPKNPKKNEHYPKPKERKKPSELKHKDVFKDLHSVLPPPFDEYEAKEEPDGLPKSLTKIRILLPKGCDPKEDPTAKEKLKNTLRLFPSAFVFKDGMGDDIGVPKPPHEPPGQEKEEAKGILNPLVDAPTN</sequence>
<dbReference type="Pfam" id="PF13975">
    <property type="entry name" value="gag-asp_proteas"/>
    <property type="match status" value="1"/>
</dbReference>
<dbReference type="PANTHER" id="PTHR33067:SF31">
    <property type="entry name" value="RNA-DIRECTED DNA POLYMERASE"/>
    <property type="match status" value="1"/>
</dbReference>
<feature type="region of interest" description="Disordered" evidence="1">
    <location>
        <begin position="325"/>
        <end position="361"/>
    </location>
</feature>
<dbReference type="AlphaFoldDB" id="A0A6D2JBE0"/>
<dbReference type="OrthoDB" id="1298075at2759"/>
<evidence type="ECO:0000256" key="1">
    <source>
        <dbReference type="SAM" id="MobiDB-lite"/>
    </source>
</evidence>
<dbReference type="EMBL" id="CACVBM020001150">
    <property type="protein sequence ID" value="CAA7034553.1"/>
    <property type="molecule type" value="Genomic_DNA"/>
</dbReference>
<proteinExistence type="predicted"/>
<name>A0A6D2JBE0_9BRAS</name>
<feature type="region of interest" description="Disordered" evidence="1">
    <location>
        <begin position="434"/>
        <end position="468"/>
    </location>
</feature>
<gene>
    <name evidence="2" type="ORF">MERR_LOCUS21788</name>
</gene>
<dbReference type="Proteomes" id="UP000467841">
    <property type="component" value="Unassembled WGS sequence"/>
</dbReference>
<dbReference type="CDD" id="cd00303">
    <property type="entry name" value="retropepsin_like"/>
    <property type="match status" value="1"/>
</dbReference>
<organism evidence="2 3">
    <name type="scientific">Microthlaspi erraticum</name>
    <dbReference type="NCBI Taxonomy" id="1685480"/>
    <lineage>
        <taxon>Eukaryota</taxon>
        <taxon>Viridiplantae</taxon>
        <taxon>Streptophyta</taxon>
        <taxon>Embryophyta</taxon>
        <taxon>Tracheophyta</taxon>
        <taxon>Spermatophyta</taxon>
        <taxon>Magnoliopsida</taxon>
        <taxon>eudicotyledons</taxon>
        <taxon>Gunneridae</taxon>
        <taxon>Pentapetalae</taxon>
        <taxon>rosids</taxon>
        <taxon>malvids</taxon>
        <taxon>Brassicales</taxon>
        <taxon>Brassicaceae</taxon>
        <taxon>Coluteocarpeae</taxon>
        <taxon>Microthlaspi</taxon>
    </lineage>
</organism>
<keyword evidence="3" id="KW-1185">Reference proteome</keyword>
<dbReference type="PANTHER" id="PTHR33067">
    <property type="entry name" value="RNA-DIRECTED DNA POLYMERASE-RELATED"/>
    <property type="match status" value="1"/>
</dbReference>
<evidence type="ECO:0008006" key="4">
    <source>
        <dbReference type="Google" id="ProtNLM"/>
    </source>
</evidence>
<comment type="caution">
    <text evidence="2">The sequence shown here is derived from an EMBL/GenBank/DDBJ whole genome shotgun (WGS) entry which is preliminary data.</text>
</comment>
<dbReference type="Gene3D" id="2.40.70.10">
    <property type="entry name" value="Acid Proteases"/>
    <property type="match status" value="1"/>
</dbReference>
<feature type="region of interest" description="Disordered" evidence="1">
    <location>
        <begin position="107"/>
        <end position="140"/>
    </location>
</feature>
<dbReference type="InterPro" id="IPR021109">
    <property type="entry name" value="Peptidase_aspartic_dom_sf"/>
</dbReference>
<feature type="compositionally biased region" description="Basic and acidic residues" evidence="1">
    <location>
        <begin position="344"/>
        <end position="361"/>
    </location>
</feature>
<protein>
    <recommendedName>
        <fullName evidence="4">Aspartic peptidase DDI1-type domain-containing protein</fullName>
    </recommendedName>
</protein>
<accession>A0A6D2JBE0</accession>
<feature type="compositionally biased region" description="Basic and acidic residues" evidence="1">
    <location>
        <begin position="443"/>
        <end position="456"/>
    </location>
</feature>
<dbReference type="SUPFAM" id="SSF50630">
    <property type="entry name" value="Acid proteases"/>
    <property type="match status" value="1"/>
</dbReference>
<evidence type="ECO:0000313" key="2">
    <source>
        <dbReference type="EMBL" id="CAA7034553.1"/>
    </source>
</evidence>
<evidence type="ECO:0000313" key="3">
    <source>
        <dbReference type="Proteomes" id="UP000467841"/>
    </source>
</evidence>
<reference evidence="2" key="1">
    <citation type="submission" date="2020-01" db="EMBL/GenBank/DDBJ databases">
        <authorList>
            <person name="Mishra B."/>
        </authorList>
    </citation>
    <scope>NUCLEOTIDE SEQUENCE [LARGE SCALE GENOMIC DNA]</scope>
</reference>